<dbReference type="EMBL" id="CP128400">
    <property type="protein sequence ID" value="WJW69551.1"/>
    <property type="molecule type" value="Genomic_DNA"/>
</dbReference>
<evidence type="ECO:0000313" key="7">
    <source>
        <dbReference type="EMBL" id="NWJ47640.1"/>
    </source>
</evidence>
<evidence type="ECO:0000313" key="8">
    <source>
        <dbReference type="EMBL" id="WJW69551.1"/>
    </source>
</evidence>
<evidence type="ECO:0000313" key="10">
    <source>
        <dbReference type="Proteomes" id="UP001431572"/>
    </source>
</evidence>
<dbReference type="InterPro" id="IPR006094">
    <property type="entry name" value="Oxid_FAD_bind_N"/>
</dbReference>
<dbReference type="Proteomes" id="UP001431572">
    <property type="component" value="Chromosome 2"/>
</dbReference>
<dbReference type="GO" id="GO:0071949">
    <property type="term" value="F:FAD binding"/>
    <property type="evidence" value="ECO:0007669"/>
    <property type="project" value="InterPro"/>
</dbReference>
<dbReference type="InterPro" id="IPR036318">
    <property type="entry name" value="FAD-bd_PCMH-like_sf"/>
</dbReference>
<dbReference type="InterPro" id="IPR016171">
    <property type="entry name" value="Vanillyl_alc_oxidase_C-sub2"/>
</dbReference>
<evidence type="ECO:0000256" key="4">
    <source>
        <dbReference type="ARBA" id="ARBA00022827"/>
    </source>
</evidence>
<evidence type="ECO:0000313" key="9">
    <source>
        <dbReference type="Proteomes" id="UP000521676"/>
    </source>
</evidence>
<protein>
    <submittedName>
        <fullName evidence="7">FAD-binding protein</fullName>
    </submittedName>
</protein>
<dbReference type="Proteomes" id="UP000521676">
    <property type="component" value="Unassembled WGS sequence"/>
</dbReference>
<dbReference type="InterPro" id="IPR016166">
    <property type="entry name" value="FAD-bd_PCMH"/>
</dbReference>
<dbReference type="FunFam" id="3.30.70.2740:FF:000001">
    <property type="entry name" value="D-lactate dehydrogenase mitochondrial"/>
    <property type="match status" value="1"/>
</dbReference>
<dbReference type="RefSeq" id="WP_341471430.1">
    <property type="nucleotide sequence ID" value="NZ_CP128400.1"/>
</dbReference>
<evidence type="ECO:0000256" key="3">
    <source>
        <dbReference type="ARBA" id="ARBA00022630"/>
    </source>
</evidence>
<dbReference type="SUPFAM" id="SSF56176">
    <property type="entry name" value="FAD-binding/transporter-associated domain-like"/>
    <property type="match status" value="1"/>
</dbReference>
<evidence type="ECO:0000256" key="5">
    <source>
        <dbReference type="ARBA" id="ARBA00023002"/>
    </source>
</evidence>
<dbReference type="InterPro" id="IPR051914">
    <property type="entry name" value="FAD-linked_OxidoTrans_Type4"/>
</dbReference>
<dbReference type="Gene3D" id="3.30.465.10">
    <property type="match status" value="1"/>
</dbReference>
<dbReference type="PANTHER" id="PTHR42934">
    <property type="entry name" value="GLYCOLATE OXIDASE SUBUNIT GLCD"/>
    <property type="match status" value="1"/>
</dbReference>
<dbReference type="Gene3D" id="3.30.70.2740">
    <property type="match status" value="1"/>
</dbReference>
<sequence length="472" mass="50772">MIEGKPKTLPPEVIAALQAITGTERTLTSPEDMVAYSYDATWIESPPQVVVLPKNATEISEVLKLANRYKIPVAPRGAGSGLSGGSVPQQGGIALALTLMNRILEIDTENSVAVVEPGVITFALQKAVEKVGLFYPPDPSSLKQSAIGGNIAENAGGARCLKYGVTSDYVRALEVVLPTGEIIHTGGKMVKIATGYNLRHLFVGAEGTLGIVTRITLKLIPLPKYKRTALATFPTVESASVAVTQIMESGLLPASIELMDNLTIRCVEEFKPAGLPLDAGALLLFALDSNYEQILLSETEAVAQICRECGATSVRVAADDSENDKLWEARRAISPALARRRPNKLGEDISVPRSALPELVRGIGEISERYKLPIPVFGHAGDGNLHPNMLCDRRDPQEMERVHAAATEIFRLAIRLGGTLSGEHGIGLLKKEFMLEALGAEQVELMRRLKSIFDPNGILNSGKLFPTGENSW</sequence>
<dbReference type="EMBL" id="JACATZ010000003">
    <property type="protein sequence ID" value="NWJ47640.1"/>
    <property type="molecule type" value="Genomic_DNA"/>
</dbReference>
<dbReference type="FunFam" id="1.10.45.10:FF:000001">
    <property type="entry name" value="D-lactate dehydrogenase mitochondrial"/>
    <property type="match status" value="1"/>
</dbReference>
<dbReference type="GO" id="GO:0016491">
    <property type="term" value="F:oxidoreductase activity"/>
    <property type="evidence" value="ECO:0007669"/>
    <property type="project" value="UniProtKB-KW"/>
</dbReference>
<accession>A0A8T7M698</accession>
<dbReference type="PROSITE" id="PS51387">
    <property type="entry name" value="FAD_PCMH"/>
    <property type="match status" value="1"/>
</dbReference>
<dbReference type="InterPro" id="IPR004113">
    <property type="entry name" value="FAD-bd_oxidored_4_C"/>
</dbReference>
<gene>
    <name evidence="7" type="ORF">HXX08_17435</name>
    <name evidence="8" type="ORF">OZ401_003172</name>
</gene>
<dbReference type="AlphaFoldDB" id="A0A8T7M698"/>
<comment type="similarity">
    <text evidence="2">Belongs to the FAD-binding oxidoreductase/transferase type 4 family.</text>
</comment>
<reference evidence="7 9" key="1">
    <citation type="submission" date="2020-06" db="EMBL/GenBank/DDBJ databases">
        <title>Anoxygenic phototrophic Chloroflexota member uses a Type I reaction center.</title>
        <authorList>
            <person name="Tsuji J.M."/>
            <person name="Shaw N.A."/>
            <person name="Nagashima S."/>
            <person name="Venkiteswaran J."/>
            <person name="Schiff S.L."/>
            <person name="Hanada S."/>
            <person name="Tank M."/>
            <person name="Neufeld J.D."/>
        </authorList>
    </citation>
    <scope>NUCLEOTIDE SEQUENCE [LARGE SCALE GENOMIC DNA]</scope>
    <source>
        <strain evidence="7">L227-S17</strain>
    </source>
</reference>
<dbReference type="InterPro" id="IPR016169">
    <property type="entry name" value="FAD-bd_PCMH_sub2"/>
</dbReference>
<feature type="domain" description="FAD-binding PCMH-type" evidence="6">
    <location>
        <begin position="43"/>
        <end position="222"/>
    </location>
</feature>
<keyword evidence="10" id="KW-1185">Reference proteome</keyword>
<dbReference type="InterPro" id="IPR016167">
    <property type="entry name" value="FAD-bd_PCMH_sub1"/>
</dbReference>
<dbReference type="Gene3D" id="3.30.70.2190">
    <property type="match status" value="1"/>
</dbReference>
<evidence type="ECO:0000256" key="2">
    <source>
        <dbReference type="ARBA" id="ARBA00008000"/>
    </source>
</evidence>
<dbReference type="Gene3D" id="1.10.45.10">
    <property type="entry name" value="Vanillyl-alcohol Oxidase, Chain A, domain 4"/>
    <property type="match status" value="1"/>
</dbReference>
<dbReference type="Pfam" id="PF02913">
    <property type="entry name" value="FAD-oxidase_C"/>
    <property type="match status" value="1"/>
</dbReference>
<keyword evidence="3" id="KW-0285">Flavoprotein</keyword>
<keyword evidence="5" id="KW-0560">Oxidoreductase</keyword>
<dbReference type="InterPro" id="IPR016164">
    <property type="entry name" value="FAD-linked_Oxase-like_C"/>
</dbReference>
<reference evidence="8" key="2">
    <citation type="journal article" date="2024" name="Nature">
        <title>Anoxygenic phototroph of the Chloroflexota uses a type I reaction centre.</title>
        <authorList>
            <person name="Tsuji J.M."/>
            <person name="Shaw N.A."/>
            <person name="Nagashima S."/>
            <person name="Venkiteswaran J.J."/>
            <person name="Schiff S.L."/>
            <person name="Watanabe T."/>
            <person name="Fukui M."/>
            <person name="Hanada S."/>
            <person name="Tank M."/>
            <person name="Neufeld J.D."/>
        </authorList>
    </citation>
    <scope>NUCLEOTIDE SEQUENCE</scope>
    <source>
        <strain evidence="8">L227-S17</strain>
    </source>
</reference>
<evidence type="ECO:0000259" key="6">
    <source>
        <dbReference type="PROSITE" id="PS51387"/>
    </source>
</evidence>
<dbReference type="Gene3D" id="3.30.43.10">
    <property type="entry name" value="Uridine Diphospho-n-acetylenolpyruvylglucosamine Reductase, domain 2"/>
    <property type="match status" value="1"/>
</dbReference>
<organism evidence="7 9">
    <name type="scientific">Candidatus Chlorohelix allophototropha</name>
    <dbReference type="NCBI Taxonomy" id="3003348"/>
    <lineage>
        <taxon>Bacteria</taxon>
        <taxon>Bacillati</taxon>
        <taxon>Chloroflexota</taxon>
        <taxon>Chloroflexia</taxon>
        <taxon>Candidatus Chloroheliales</taxon>
        <taxon>Candidatus Chloroheliaceae</taxon>
        <taxon>Candidatus Chlorohelix</taxon>
    </lineage>
</organism>
<name>A0A8T7M698_9CHLR</name>
<dbReference type="Pfam" id="PF01565">
    <property type="entry name" value="FAD_binding_4"/>
    <property type="match status" value="1"/>
</dbReference>
<comment type="cofactor">
    <cofactor evidence="1">
        <name>FAD</name>
        <dbReference type="ChEBI" id="CHEBI:57692"/>
    </cofactor>
</comment>
<dbReference type="SUPFAM" id="SSF55103">
    <property type="entry name" value="FAD-linked oxidases, C-terminal domain"/>
    <property type="match status" value="1"/>
</dbReference>
<keyword evidence="4" id="KW-0274">FAD</keyword>
<proteinExistence type="inferred from homology"/>
<evidence type="ECO:0000256" key="1">
    <source>
        <dbReference type="ARBA" id="ARBA00001974"/>
    </source>
</evidence>
<dbReference type="PANTHER" id="PTHR42934:SF2">
    <property type="entry name" value="GLYCOLATE OXIDASE SUBUNIT GLCD"/>
    <property type="match status" value="1"/>
</dbReference>